<dbReference type="AlphaFoldDB" id="A0A6P8YJ45"/>
<dbReference type="Pfam" id="PF16041">
    <property type="entry name" value="APD1-4_M"/>
    <property type="match status" value="1"/>
</dbReference>
<feature type="region of interest" description="Disordered" evidence="1">
    <location>
        <begin position="219"/>
        <end position="294"/>
    </location>
</feature>
<reference evidence="6" key="1">
    <citation type="submission" date="2025-08" db="UniProtKB">
        <authorList>
            <consortium name="RefSeq"/>
        </authorList>
    </citation>
    <scope>IDENTIFICATION</scope>
    <source>
        <tissue evidence="6">Total insect</tissue>
    </source>
</reference>
<keyword evidence="2" id="KW-1133">Transmembrane helix</keyword>
<accession>A0A6P8YJ45</accession>
<dbReference type="GeneID" id="117642556"/>
<evidence type="ECO:0000259" key="4">
    <source>
        <dbReference type="Pfam" id="PF16041"/>
    </source>
</evidence>
<dbReference type="RefSeq" id="XP_034236726.1">
    <property type="nucleotide sequence ID" value="XM_034380835.1"/>
</dbReference>
<feature type="compositionally biased region" description="Basic residues" evidence="1">
    <location>
        <begin position="272"/>
        <end position="293"/>
    </location>
</feature>
<feature type="transmembrane region" description="Helical" evidence="2">
    <location>
        <begin position="490"/>
        <end position="509"/>
    </location>
</feature>
<dbReference type="InterPro" id="IPR032008">
    <property type="entry name" value="APD1-4_N"/>
</dbReference>
<keyword evidence="2" id="KW-0472">Membrane</keyword>
<feature type="domain" description="E3 ubiquitin-protein ligase APD1-4 middle" evidence="4">
    <location>
        <begin position="400"/>
        <end position="507"/>
    </location>
</feature>
<dbReference type="InParanoid" id="A0A6P8YJ45"/>
<name>A0A6P8YJ45_THRPL</name>
<feature type="transmembrane region" description="Helical" evidence="2">
    <location>
        <begin position="44"/>
        <end position="65"/>
    </location>
</feature>
<evidence type="ECO:0000259" key="3">
    <source>
        <dbReference type="Pfam" id="PF16040"/>
    </source>
</evidence>
<evidence type="ECO:0000313" key="5">
    <source>
        <dbReference type="Proteomes" id="UP000515158"/>
    </source>
</evidence>
<proteinExistence type="predicted"/>
<evidence type="ECO:0000256" key="2">
    <source>
        <dbReference type="SAM" id="Phobius"/>
    </source>
</evidence>
<dbReference type="Pfam" id="PF16040">
    <property type="entry name" value="APD1-4_N"/>
    <property type="match status" value="1"/>
</dbReference>
<organism evidence="6">
    <name type="scientific">Thrips palmi</name>
    <name type="common">Melon thrips</name>
    <dbReference type="NCBI Taxonomy" id="161013"/>
    <lineage>
        <taxon>Eukaryota</taxon>
        <taxon>Metazoa</taxon>
        <taxon>Ecdysozoa</taxon>
        <taxon>Arthropoda</taxon>
        <taxon>Hexapoda</taxon>
        <taxon>Insecta</taxon>
        <taxon>Pterygota</taxon>
        <taxon>Neoptera</taxon>
        <taxon>Paraneoptera</taxon>
        <taxon>Thysanoptera</taxon>
        <taxon>Terebrantia</taxon>
        <taxon>Thripoidea</taxon>
        <taxon>Thripidae</taxon>
        <taxon>Thrips</taxon>
    </lineage>
</organism>
<gene>
    <name evidence="6" type="primary">LOC117642556</name>
</gene>
<dbReference type="PANTHER" id="PTHR39077">
    <property type="entry name" value="DUF4793 DOMAIN-CONTAINING PROTEIN"/>
    <property type="match status" value="1"/>
</dbReference>
<dbReference type="InterPro" id="IPR032010">
    <property type="entry name" value="APD1-4_M"/>
</dbReference>
<evidence type="ECO:0000256" key="1">
    <source>
        <dbReference type="SAM" id="MobiDB-lite"/>
    </source>
</evidence>
<sequence>MAINAEIDSDNLLVNSHVAYYHSYMYKSMLNVAGPGRMHGAKRVIAFCLLIGVLPAVLLIIPLYLRHSVYADVSVAVAESDVLRMVDGISTVFCQEQRLKMNSSFNAFQMTGTPEISNSRKHIRLKKSMSLPDDTLEYWGFYLPKGSSVVLSVCSRFDGSRILVVKGEKNLQTCGLLEHTSRKAGVHMAKGEGQVRVRFETYAQEVFSDSTAHLREAAEMNRKRVDDENVGQEVTDKEETTTNKSLSAGNDTLTNIPTVSPTIENGTTHPSLVRRSRHAKKRLKELKQHHSPKNKALQEKKKLLLEETLQSRDLEEADDVVVREKRFLNLDPKNALDGGIAHGGNANNYSIKSSESSVSSFENGLLTCYDGQILLARSFPPSHLCTDVHFLEKGGHMQTTHEVVSDGYYYYIFYSDNDYVMNDIHTVFNIYKPTYQYANYSKGCINKTECNFPLSFLSAETVIVEVPTRDGIEHEQDDITLLVSSCHPRMSVYIIFPVAVLFLILGCAFL</sequence>
<feature type="domain" description="E3 ubiquitin-protein ligase APD1-4 N-terminal" evidence="3">
    <location>
        <begin position="102"/>
        <end position="171"/>
    </location>
</feature>
<dbReference type="PANTHER" id="PTHR39077:SF2">
    <property type="entry name" value="E3 UBIQUITIN-PROTEIN LIGASE APD1-4 MIDDLE DOMAIN-CONTAINING PROTEIN"/>
    <property type="match status" value="1"/>
</dbReference>
<feature type="compositionally biased region" description="Polar residues" evidence="1">
    <location>
        <begin position="242"/>
        <end position="270"/>
    </location>
</feature>
<dbReference type="KEGG" id="tpal:117642556"/>
<dbReference type="OrthoDB" id="6435218at2759"/>
<keyword evidence="5" id="KW-1185">Reference proteome</keyword>
<protein>
    <submittedName>
        <fullName evidence="6">Uncharacterized protein LOC117642556 isoform X1</fullName>
    </submittedName>
</protein>
<keyword evidence="2" id="KW-0812">Transmembrane</keyword>
<evidence type="ECO:0000313" key="6">
    <source>
        <dbReference type="RefSeq" id="XP_034236726.1"/>
    </source>
</evidence>
<dbReference type="Proteomes" id="UP000515158">
    <property type="component" value="Unplaced"/>
</dbReference>